<evidence type="ECO:0000256" key="1">
    <source>
        <dbReference type="ARBA" id="ARBA00004479"/>
    </source>
</evidence>
<keyword evidence="3 7" id="KW-0812">Transmembrane</keyword>
<evidence type="ECO:0000313" key="15">
    <source>
        <dbReference type="Ensembl" id="ENSPKIP00000025987.1"/>
    </source>
</evidence>
<dbReference type="Pfam" id="PF23481">
    <property type="entry name" value="Ig_TMEM132_2nd"/>
    <property type="match status" value="1"/>
</dbReference>
<feature type="domain" description="Transmembrane protein TMEM132 second Ig-like" evidence="12">
    <location>
        <begin position="90"/>
        <end position="208"/>
    </location>
</feature>
<evidence type="ECO:0000259" key="11">
    <source>
        <dbReference type="Pfam" id="PF23039"/>
    </source>
</evidence>
<dbReference type="STRING" id="1676925.ENSPKIP00000025987"/>
<feature type="domain" description="Transmembrane protein family 132 fourth" evidence="10">
    <location>
        <begin position="385"/>
        <end position="482"/>
    </location>
</feature>
<dbReference type="Pfam" id="PF16070">
    <property type="entry name" value="Ig_TMEM132_4th"/>
    <property type="match status" value="1"/>
</dbReference>
<proteinExistence type="inferred from homology"/>
<dbReference type="Pfam" id="PF23486">
    <property type="entry name" value="Ig_TMEM132_5th"/>
    <property type="match status" value="1"/>
</dbReference>
<reference evidence="15" key="1">
    <citation type="submission" date="2025-08" db="UniProtKB">
        <authorList>
            <consortium name="Ensembl"/>
        </authorList>
    </citation>
    <scope>IDENTIFICATION</scope>
</reference>
<dbReference type="InterPro" id="IPR031435">
    <property type="entry name" value="TMEM132_N"/>
</dbReference>
<evidence type="ECO:0000256" key="5">
    <source>
        <dbReference type="ARBA" id="ARBA00023136"/>
    </source>
</evidence>
<dbReference type="Ensembl" id="ENSPKIT00000006735.1">
    <property type="protein sequence ID" value="ENSPKIP00000025987.1"/>
    <property type="gene ID" value="ENSPKIG00000008642.1"/>
</dbReference>
<feature type="domain" description="Transmembrane protein TMEM132 cohesin-like" evidence="11">
    <location>
        <begin position="240"/>
        <end position="383"/>
    </location>
</feature>
<evidence type="ECO:0000256" key="2">
    <source>
        <dbReference type="ARBA" id="ARBA00006166"/>
    </source>
</evidence>
<dbReference type="InterPro" id="IPR026307">
    <property type="entry name" value="TMEM132"/>
</dbReference>
<feature type="domain" description="Transmembrane protein TMEM132 N-terminal" evidence="8">
    <location>
        <begin position="5"/>
        <end position="67"/>
    </location>
</feature>
<dbReference type="OrthoDB" id="10026202at2759"/>
<protein>
    <submittedName>
        <fullName evidence="15">Uncharacterized protein</fullName>
    </submittedName>
</protein>
<evidence type="ECO:0000259" key="13">
    <source>
        <dbReference type="Pfam" id="PF23486"/>
    </source>
</evidence>
<evidence type="ECO:0000259" key="9">
    <source>
        <dbReference type="Pfam" id="PF15706"/>
    </source>
</evidence>
<feature type="compositionally biased region" description="Polar residues" evidence="6">
    <location>
        <begin position="925"/>
        <end position="937"/>
    </location>
</feature>
<evidence type="ECO:0000313" key="16">
    <source>
        <dbReference type="Proteomes" id="UP000261540"/>
    </source>
</evidence>
<evidence type="ECO:0000256" key="7">
    <source>
        <dbReference type="SAM" id="Phobius"/>
    </source>
</evidence>
<dbReference type="Pfam" id="PF23039">
    <property type="entry name" value="TMEM132_3rd"/>
    <property type="match status" value="1"/>
</dbReference>
<evidence type="ECO:0000259" key="10">
    <source>
        <dbReference type="Pfam" id="PF16070"/>
    </source>
</evidence>
<accession>A0A3B3S5I8</accession>
<evidence type="ECO:0000259" key="14">
    <source>
        <dbReference type="Pfam" id="PF23487"/>
    </source>
</evidence>
<evidence type="ECO:0000256" key="4">
    <source>
        <dbReference type="ARBA" id="ARBA00022989"/>
    </source>
</evidence>
<dbReference type="InterPro" id="IPR031436">
    <property type="entry name" value="TMEM132_C"/>
</dbReference>
<dbReference type="GeneID" id="111859003"/>
<dbReference type="Pfam" id="PF15705">
    <property type="entry name" value="TMEM132_N"/>
    <property type="match status" value="1"/>
</dbReference>
<comment type="similarity">
    <text evidence="2">Belongs to the TMEM132 family.</text>
</comment>
<dbReference type="Pfam" id="PF15706">
    <property type="entry name" value="TMEM132_C"/>
    <property type="match status" value="1"/>
</dbReference>
<keyword evidence="4 7" id="KW-1133">Transmembrane helix</keyword>
<reference evidence="15" key="2">
    <citation type="submission" date="2025-09" db="UniProtKB">
        <authorList>
            <consortium name="Ensembl"/>
        </authorList>
    </citation>
    <scope>IDENTIFICATION</scope>
</reference>
<feature type="compositionally biased region" description="Basic and acidic residues" evidence="6">
    <location>
        <begin position="763"/>
        <end position="776"/>
    </location>
</feature>
<organism evidence="15 16">
    <name type="scientific">Paramormyrops kingsleyae</name>
    <dbReference type="NCBI Taxonomy" id="1676925"/>
    <lineage>
        <taxon>Eukaryota</taxon>
        <taxon>Metazoa</taxon>
        <taxon>Chordata</taxon>
        <taxon>Craniata</taxon>
        <taxon>Vertebrata</taxon>
        <taxon>Euteleostomi</taxon>
        <taxon>Actinopterygii</taxon>
        <taxon>Neopterygii</taxon>
        <taxon>Teleostei</taxon>
        <taxon>Osteoglossocephala</taxon>
        <taxon>Osteoglossomorpha</taxon>
        <taxon>Osteoglossiformes</taxon>
        <taxon>Mormyridae</taxon>
        <taxon>Paramormyrops</taxon>
    </lineage>
</organism>
<evidence type="ECO:0000259" key="12">
    <source>
        <dbReference type="Pfam" id="PF23481"/>
    </source>
</evidence>
<dbReference type="Pfam" id="PF23487">
    <property type="entry name" value="Ig_TMEM132_6th"/>
    <property type="match status" value="1"/>
</dbReference>
<dbReference type="PANTHER" id="PTHR13388">
    <property type="entry name" value="DETONATOR, ISOFORM E"/>
    <property type="match status" value="1"/>
</dbReference>
<feature type="region of interest" description="Disordered" evidence="6">
    <location>
        <begin position="911"/>
        <end position="949"/>
    </location>
</feature>
<dbReference type="GO" id="GO:0016020">
    <property type="term" value="C:membrane"/>
    <property type="evidence" value="ECO:0007669"/>
    <property type="project" value="UniProtKB-SubCell"/>
</dbReference>
<dbReference type="Proteomes" id="UP000261540">
    <property type="component" value="Unplaced"/>
</dbReference>
<dbReference type="InterPro" id="IPR055421">
    <property type="entry name" value="TMEM132_3rd"/>
</dbReference>
<keyword evidence="5 7" id="KW-0472">Membrane</keyword>
<dbReference type="AlphaFoldDB" id="A0A3B3S5I8"/>
<dbReference type="KEGG" id="pki:111859003"/>
<evidence type="ECO:0000256" key="6">
    <source>
        <dbReference type="SAM" id="MobiDB-lite"/>
    </source>
</evidence>
<feature type="domain" description="Transmembrane protein TMEM132 C-terminal" evidence="9">
    <location>
        <begin position="834"/>
        <end position="903"/>
    </location>
</feature>
<feature type="transmembrane region" description="Helical" evidence="7">
    <location>
        <begin position="850"/>
        <end position="875"/>
    </location>
</feature>
<feature type="domain" description="Transmembrane protein TMEM132 fifth" evidence="13">
    <location>
        <begin position="486"/>
        <end position="622"/>
    </location>
</feature>
<name>A0A3B3S5I8_9TELE</name>
<comment type="subcellular location">
    <subcellularLocation>
        <location evidence="1">Membrane</location>
        <topology evidence="1">Single-pass type I membrane protein</topology>
    </subcellularLocation>
</comment>
<keyword evidence="16" id="KW-1185">Reference proteome</keyword>
<feature type="region of interest" description="Disordered" evidence="6">
    <location>
        <begin position="760"/>
        <end position="831"/>
    </location>
</feature>
<sequence length="1015" mass="111714">MYLPVNFQLLNAEAAFFLREANQDIMRNSSLRVRTEPFFVYRARRPPSVSATYGPLLVEQAVPPELLQAPGIPPSPFSSSAATTFPFNWKVKAVLVRDWVVASRPKVQTLFHVTGRDWDDYTTADQLPCVTVFAFHETQEVRASCRLRGALALCVAELEPLASWFDPPSVVPGRQRAAQTEGTPVELYYVVCPAESEDCGREDDAQRGGAGGERAAHGSAPLLRIGSVRLFQSTATLPHSDVRMDDNFMVQMPPQPVRRKGTISAFVGTSSSSLVEMFTLRVRLMEGVAFLGARPSNPLLWTVSQEARSEGHREVTLHCHRKMPTVGQRSRASIHKVLQVDLEVDGLSEPWAGRSITWQLEYPGTPTPAGEVETVIYVVQEELQGIVPLAMDAEILNTAVLTGRTVAVPVKVVAVGEDGTLDDVTESVECHSLDDDVVKVSERCDYVYVNGKERRGRVRMLVNFTLSYLSTQLEMTVWTPQLPLSVQLSDTELSQIKGWRVPLAAGSQRLARDGEDDDDEEQRGRGCPLQYQHASVRVFTRFVADPTSRRATPDFLLGSDWQVDVSDLVRDRLKVVDQRVAQLLDGQVLMGLDPGVTAIQVLSPLSDVVLAERTVKVLEDKVTIVELGVQLVAGLSLSLQLSPGSNRAIVATATTQEVLNSPKQESLISAWMQFSDGTMTPLDLYKPEHFVLTAVSLDESVVRVWRSESWRWPVIVTQAEGQGALVRVELSPNQTCQRSKRRGAVATGTASIRVKFSGVGDELAGRRQRPSERDSMGSRAPPQSSGFDRDSYITGTTNTSAPPRVGTGQWPVGREHSAQDSPADFPEQPDLPVLEDDLVQSGRGLSDLEIGMYALLGVFCLAILVFLINCVAYALKYRHKQPPAVGGPHVKHSHDWVWLGAETDLLESHAHLSQQQDDEGGRLLNGTSAQKDTSGQGQRDHRTELLNSPTSKRKRVKFATFGAAPLGRGCPSISPLLTLPPEDIKWVCQDVELGNAMELRDYMDRLSDNETKMAA</sequence>
<dbReference type="RefSeq" id="XP_023697051.1">
    <property type="nucleotide sequence ID" value="XM_023841283.2"/>
</dbReference>
<feature type="domain" description="Transmembrane protein TMEM132 sixth" evidence="14">
    <location>
        <begin position="623"/>
        <end position="738"/>
    </location>
</feature>
<dbReference type="InterPro" id="IPR055422">
    <property type="entry name" value="Ig_TMEM132_2nd"/>
</dbReference>
<evidence type="ECO:0000259" key="8">
    <source>
        <dbReference type="Pfam" id="PF15705"/>
    </source>
</evidence>
<dbReference type="InterPro" id="IPR031437">
    <property type="entry name" value="Ig_TMEM132_4th"/>
</dbReference>
<dbReference type="InterPro" id="IPR055424">
    <property type="entry name" value="Ig_TMEM132_6th"/>
</dbReference>
<dbReference type="RefSeq" id="XP_072569995.1">
    <property type="nucleotide sequence ID" value="XM_072713894.1"/>
</dbReference>
<dbReference type="InterPro" id="IPR055423">
    <property type="entry name" value="Ig_TMEM132_5th"/>
</dbReference>
<evidence type="ECO:0000256" key="3">
    <source>
        <dbReference type="ARBA" id="ARBA00022692"/>
    </source>
</evidence>
<dbReference type="PANTHER" id="PTHR13388:SF25">
    <property type="entry name" value="SI:DKEY-112M2.1"/>
    <property type="match status" value="1"/>
</dbReference>
<dbReference type="GeneTree" id="ENSGT00940000154702"/>